<evidence type="ECO:0000313" key="2">
    <source>
        <dbReference type="EMBL" id="KZT56692.1"/>
    </source>
</evidence>
<keyword evidence="2" id="KW-0808">Transferase</keyword>
<organism evidence="2 3">
    <name type="scientific">Calocera cornea HHB12733</name>
    <dbReference type="NCBI Taxonomy" id="1353952"/>
    <lineage>
        <taxon>Eukaryota</taxon>
        <taxon>Fungi</taxon>
        <taxon>Dikarya</taxon>
        <taxon>Basidiomycota</taxon>
        <taxon>Agaricomycotina</taxon>
        <taxon>Dacrymycetes</taxon>
        <taxon>Dacrymycetales</taxon>
        <taxon>Dacrymycetaceae</taxon>
        <taxon>Calocera</taxon>
    </lineage>
</organism>
<dbReference type="Pfam" id="PF13489">
    <property type="entry name" value="Methyltransf_23"/>
    <property type="match status" value="1"/>
</dbReference>
<reference evidence="2 3" key="1">
    <citation type="journal article" date="2016" name="Mol. Biol. Evol.">
        <title>Comparative Genomics of Early-Diverging Mushroom-Forming Fungi Provides Insights into the Origins of Lignocellulose Decay Capabilities.</title>
        <authorList>
            <person name="Nagy L.G."/>
            <person name="Riley R."/>
            <person name="Tritt A."/>
            <person name="Adam C."/>
            <person name="Daum C."/>
            <person name="Floudas D."/>
            <person name="Sun H."/>
            <person name="Yadav J.S."/>
            <person name="Pangilinan J."/>
            <person name="Larsson K.H."/>
            <person name="Matsuura K."/>
            <person name="Barry K."/>
            <person name="Labutti K."/>
            <person name="Kuo R."/>
            <person name="Ohm R.A."/>
            <person name="Bhattacharya S.S."/>
            <person name="Shirouzu T."/>
            <person name="Yoshinaga Y."/>
            <person name="Martin F.M."/>
            <person name="Grigoriev I.V."/>
            <person name="Hibbett D.S."/>
        </authorList>
    </citation>
    <scope>NUCLEOTIDE SEQUENCE [LARGE SCALE GENOMIC DNA]</scope>
    <source>
        <strain evidence="2 3">HHB12733</strain>
    </source>
</reference>
<keyword evidence="2" id="KW-0489">Methyltransferase</keyword>
<evidence type="ECO:0000313" key="3">
    <source>
        <dbReference type="Proteomes" id="UP000076842"/>
    </source>
</evidence>
<dbReference type="PANTHER" id="PTHR43591:SF24">
    <property type="entry name" value="2-METHOXY-6-POLYPRENYL-1,4-BENZOQUINOL METHYLASE, MITOCHONDRIAL"/>
    <property type="match status" value="1"/>
</dbReference>
<dbReference type="STRING" id="1353952.A0A165FG00"/>
<dbReference type="CDD" id="cd02440">
    <property type="entry name" value="AdoMet_MTases"/>
    <property type="match status" value="1"/>
</dbReference>
<feature type="region of interest" description="Disordered" evidence="1">
    <location>
        <begin position="1"/>
        <end position="39"/>
    </location>
</feature>
<dbReference type="SUPFAM" id="SSF53335">
    <property type="entry name" value="S-adenosyl-L-methionine-dependent methyltransferases"/>
    <property type="match status" value="1"/>
</dbReference>
<evidence type="ECO:0000256" key="1">
    <source>
        <dbReference type="SAM" id="MobiDB-lite"/>
    </source>
</evidence>
<dbReference type="Gene3D" id="3.40.50.150">
    <property type="entry name" value="Vaccinia Virus protein VP39"/>
    <property type="match status" value="1"/>
</dbReference>
<name>A0A165FG00_9BASI</name>
<dbReference type="PANTHER" id="PTHR43591">
    <property type="entry name" value="METHYLTRANSFERASE"/>
    <property type="match status" value="1"/>
</dbReference>
<dbReference type="EMBL" id="KV423974">
    <property type="protein sequence ID" value="KZT56692.1"/>
    <property type="molecule type" value="Genomic_DNA"/>
</dbReference>
<gene>
    <name evidence="2" type="ORF">CALCODRAFT_509343</name>
</gene>
<dbReference type="AlphaFoldDB" id="A0A165FG00"/>
<dbReference type="GO" id="GO:0008168">
    <property type="term" value="F:methyltransferase activity"/>
    <property type="evidence" value="ECO:0007669"/>
    <property type="project" value="UniProtKB-KW"/>
</dbReference>
<protein>
    <submittedName>
        <fullName evidence="2">S-adenosyl-L-methionine-dependent methyltransferase</fullName>
    </submittedName>
</protein>
<dbReference type="Proteomes" id="UP000076842">
    <property type="component" value="Unassembled WGS sequence"/>
</dbReference>
<dbReference type="InterPro" id="IPR029063">
    <property type="entry name" value="SAM-dependent_MTases_sf"/>
</dbReference>
<proteinExistence type="predicted"/>
<dbReference type="GO" id="GO:0032259">
    <property type="term" value="P:methylation"/>
    <property type="evidence" value="ECO:0007669"/>
    <property type="project" value="UniProtKB-KW"/>
</dbReference>
<dbReference type="OrthoDB" id="506498at2759"/>
<accession>A0A165FG00</accession>
<dbReference type="InParanoid" id="A0A165FG00"/>
<sequence length="301" mass="33754">MAIGPEELTGSGASTVPTLNGHRKYHTAETPYSLPSGTDESEWHRLNAQHYGLKAYWRGNNAGAKWPENPKKILEISLGSGVWAMEVAEQFPGTEVVGVDIVEPRMKRSPPNFSFHRLNVVTDTWPFAPETFDIIHCRFLCMHIPEFQALVKKAIDATKPGGIVMFEDPDLAIKSDYRPVPAQVALFFAVYHGFHEFNGVDARPGPKFAPLFKASQKFSEIHETAVSLPMGDWTEDQALNSAGMGMRSGLVDGARGQSPRMFQFGMTREIVEGMCQEVLKKDNKLHYDMYFVWGRKRSICM</sequence>
<keyword evidence="3" id="KW-1185">Reference proteome</keyword>